<feature type="transmembrane region" description="Helical" evidence="1">
    <location>
        <begin position="30"/>
        <end position="51"/>
    </location>
</feature>
<dbReference type="EMBL" id="DVIR01000047">
    <property type="protein sequence ID" value="HIS24786.1"/>
    <property type="molecule type" value="Genomic_DNA"/>
</dbReference>
<feature type="transmembrane region" description="Helical" evidence="1">
    <location>
        <begin position="57"/>
        <end position="75"/>
    </location>
</feature>
<reference evidence="2" key="1">
    <citation type="submission" date="2020-10" db="EMBL/GenBank/DDBJ databases">
        <authorList>
            <person name="Gilroy R."/>
        </authorList>
    </citation>
    <scope>NUCLEOTIDE SEQUENCE</scope>
    <source>
        <strain evidence="2">CHK157-1446</strain>
    </source>
</reference>
<comment type="caution">
    <text evidence="2">The sequence shown here is derived from an EMBL/GenBank/DDBJ whole genome shotgun (WGS) entry which is preliminary data.</text>
</comment>
<accession>A0A9D1ENP6</accession>
<organism evidence="2 3">
    <name type="scientific">Candidatus Faeciplasma gallinarum</name>
    <dbReference type="NCBI Taxonomy" id="2840799"/>
    <lineage>
        <taxon>Bacteria</taxon>
        <taxon>Bacillati</taxon>
        <taxon>Bacillota</taxon>
        <taxon>Clostridia</taxon>
        <taxon>Eubacteriales</taxon>
        <taxon>Oscillospiraceae</taxon>
        <taxon>Oscillospiraceae incertae sedis</taxon>
        <taxon>Candidatus Faeciplasma</taxon>
    </lineage>
</organism>
<gene>
    <name evidence="2" type="ORF">IAD01_05215</name>
</gene>
<reference evidence="2" key="2">
    <citation type="journal article" date="2021" name="PeerJ">
        <title>Extensive microbial diversity within the chicken gut microbiome revealed by metagenomics and culture.</title>
        <authorList>
            <person name="Gilroy R."/>
            <person name="Ravi A."/>
            <person name="Getino M."/>
            <person name="Pursley I."/>
            <person name="Horton D.L."/>
            <person name="Alikhan N.F."/>
            <person name="Baker D."/>
            <person name="Gharbi K."/>
            <person name="Hall N."/>
            <person name="Watson M."/>
            <person name="Adriaenssens E.M."/>
            <person name="Foster-Nyarko E."/>
            <person name="Jarju S."/>
            <person name="Secka A."/>
            <person name="Antonio M."/>
            <person name="Oren A."/>
            <person name="Chaudhuri R.R."/>
            <person name="La Ragione R."/>
            <person name="Hildebrand F."/>
            <person name="Pallen M.J."/>
        </authorList>
    </citation>
    <scope>NUCLEOTIDE SEQUENCE</scope>
    <source>
        <strain evidence="2">CHK157-1446</strain>
    </source>
</reference>
<sequence>MGLKRQLKNLTEFSDNPYEAKYRPEKEMKALFSLLLITLPIFMGFFCQFYWLISGPLFIYWIFLYIKAWGFWKALGWKRWWMVLPTVVMGIIGLILALTEALVRFIGWLINTFLFYV</sequence>
<feature type="transmembrane region" description="Helical" evidence="1">
    <location>
        <begin position="87"/>
        <end position="110"/>
    </location>
</feature>
<dbReference type="Proteomes" id="UP000823982">
    <property type="component" value="Unassembled WGS sequence"/>
</dbReference>
<evidence type="ECO:0000313" key="2">
    <source>
        <dbReference type="EMBL" id="HIS24786.1"/>
    </source>
</evidence>
<keyword evidence="1" id="KW-0472">Membrane</keyword>
<protein>
    <submittedName>
        <fullName evidence="2">Uncharacterized protein</fullName>
    </submittedName>
</protein>
<name>A0A9D1ENP6_9FIRM</name>
<dbReference type="AlphaFoldDB" id="A0A9D1ENP6"/>
<keyword evidence="1" id="KW-0812">Transmembrane</keyword>
<proteinExistence type="predicted"/>
<evidence type="ECO:0000256" key="1">
    <source>
        <dbReference type="SAM" id="Phobius"/>
    </source>
</evidence>
<evidence type="ECO:0000313" key="3">
    <source>
        <dbReference type="Proteomes" id="UP000823982"/>
    </source>
</evidence>
<keyword evidence="1" id="KW-1133">Transmembrane helix</keyword>